<name>A0ABT1HLX0_STRSD</name>
<dbReference type="RefSeq" id="WP_253667509.1">
    <property type="nucleotide sequence ID" value="NZ_JAMTCP010000001.1"/>
</dbReference>
<accession>A0ABT1HLX0</accession>
<protein>
    <submittedName>
        <fullName evidence="1">Uncharacterized protein</fullName>
    </submittedName>
</protein>
<dbReference type="Proteomes" id="UP001205311">
    <property type="component" value="Unassembled WGS sequence"/>
</dbReference>
<proteinExistence type="predicted"/>
<dbReference type="EMBL" id="JAMTCP010000001">
    <property type="protein sequence ID" value="MCP2256514.1"/>
    <property type="molecule type" value="Genomic_DNA"/>
</dbReference>
<comment type="caution">
    <text evidence="1">The sequence shown here is derived from an EMBL/GenBank/DDBJ whole genome shotgun (WGS) entry which is preliminary data.</text>
</comment>
<keyword evidence="2" id="KW-1185">Reference proteome</keyword>
<evidence type="ECO:0000313" key="1">
    <source>
        <dbReference type="EMBL" id="MCP2256514.1"/>
    </source>
</evidence>
<evidence type="ECO:0000313" key="2">
    <source>
        <dbReference type="Proteomes" id="UP001205311"/>
    </source>
</evidence>
<reference evidence="1 2" key="1">
    <citation type="submission" date="2022-06" db="EMBL/GenBank/DDBJ databases">
        <title>Genomic Encyclopedia of Archaeal and Bacterial Type Strains, Phase II (KMG-II): from individual species to whole genera.</title>
        <authorList>
            <person name="Goeker M."/>
        </authorList>
    </citation>
    <scope>NUCLEOTIDE SEQUENCE [LARGE SCALE GENOMIC DNA]</scope>
    <source>
        <strain evidence="1 2">DSM 40477</strain>
    </source>
</reference>
<gene>
    <name evidence="1" type="ORF">LX15_000197</name>
</gene>
<organism evidence="1 2">
    <name type="scientific">Streptoalloteichus tenebrarius (strain ATCC 17920 / DSM 40477 / JCM 4838 / CBS 697.72 / NBRC 16177 / NCIMB 11028 / NRRL B-12390 / A12253. 1 / ISP 5477)</name>
    <name type="common">Streptomyces tenebrarius</name>
    <dbReference type="NCBI Taxonomy" id="1933"/>
    <lineage>
        <taxon>Bacteria</taxon>
        <taxon>Bacillati</taxon>
        <taxon>Actinomycetota</taxon>
        <taxon>Actinomycetes</taxon>
        <taxon>Pseudonocardiales</taxon>
        <taxon>Pseudonocardiaceae</taxon>
        <taxon>Streptoalloteichus</taxon>
    </lineage>
</organism>
<sequence length="172" mass="19098">MRLVDSRRLTIQARPHDLDTIRVFARGYLVGSYAEGRRDGRLVYLPEVVAPHGEHYQLPPCDSSVEAITAVLTAASEYEYQPHPITVTSGDHLPDRQCYEVWCPTCHHADLPATPPYPSRVEAWGRAAHDHYEITGHPAVLCENPTPLLTVGPPSDHLSPHPHGMGFCPANR</sequence>